<name>A0A166K6L1_LACLC</name>
<organism evidence="2 3">
    <name type="scientific">Lactococcus lactis subsp. cremoris</name>
    <name type="common">Streptococcus cremoris</name>
    <dbReference type="NCBI Taxonomy" id="1359"/>
    <lineage>
        <taxon>Bacteria</taxon>
        <taxon>Bacillati</taxon>
        <taxon>Bacillota</taxon>
        <taxon>Bacilli</taxon>
        <taxon>Lactobacillales</taxon>
        <taxon>Streptococcaceae</taxon>
        <taxon>Lactococcus</taxon>
    </lineage>
</organism>
<evidence type="ECO:0000313" key="3">
    <source>
        <dbReference type="Proteomes" id="UP000076519"/>
    </source>
</evidence>
<evidence type="ECO:0000256" key="1">
    <source>
        <dbReference type="SAM" id="MobiDB-lite"/>
    </source>
</evidence>
<dbReference type="EMBL" id="LIYF01000011">
    <property type="protein sequence ID" value="KZK07700.1"/>
    <property type="molecule type" value="Genomic_DNA"/>
</dbReference>
<proteinExistence type="predicted"/>
<dbReference type="AlphaFoldDB" id="A0A166K6L1"/>
<dbReference type="Proteomes" id="UP000076519">
    <property type="component" value="Unassembled WGS sequence"/>
</dbReference>
<evidence type="ECO:0000313" key="2">
    <source>
        <dbReference type="EMBL" id="KZK07700.1"/>
    </source>
</evidence>
<feature type="compositionally biased region" description="Low complexity" evidence="1">
    <location>
        <begin position="1"/>
        <end position="47"/>
    </location>
</feature>
<protein>
    <submittedName>
        <fullName evidence="2">Uncharacterized protein</fullName>
    </submittedName>
</protein>
<feature type="region of interest" description="Disordered" evidence="1">
    <location>
        <begin position="114"/>
        <end position="136"/>
    </location>
</feature>
<feature type="compositionally biased region" description="Low complexity" evidence="1">
    <location>
        <begin position="58"/>
        <end position="92"/>
    </location>
</feature>
<sequence>MSSANSGSSDSSISSLSSGEMSSVGSSPSDSNSSSSTSSESSNASLSAIDNNTPPIYSETSSSSNPASHSSSVSNKSSNANSTSNDSNSPSSTLVVGMTKPINDMNVKGVNVSDVTSGQGIKSSPLSTQSTRVSTMPNLENPISISRATLPMSATVTTSSTLPDTGSDDSLSAELAILGLGLIATLTIGEVKYKKVRK</sequence>
<feature type="region of interest" description="Disordered" evidence="1">
    <location>
        <begin position="1"/>
        <end position="96"/>
    </location>
</feature>
<comment type="caution">
    <text evidence="2">The sequence shown here is derived from an EMBL/GenBank/DDBJ whole genome shotgun (WGS) entry which is preliminary data.</text>
</comment>
<dbReference type="PATRIC" id="fig|1359.32.peg.2080"/>
<accession>A0A166K6L1</accession>
<reference evidence="2 3" key="1">
    <citation type="submission" date="2015-08" db="EMBL/GenBank/DDBJ databases">
        <title>Draft Genome Sequences of 11 Lactococcus lactis subspecies cremoris strains.</title>
        <authorList>
            <person name="Wels M."/>
            <person name="Backus L."/>
            <person name="Boekhorst J."/>
            <person name="Dijkstra A."/>
            <person name="Beerthuizen M."/>
            <person name="Siezen R."/>
            <person name="Bachmann H."/>
            <person name="Van Hijum S."/>
        </authorList>
    </citation>
    <scope>NUCLEOTIDE SEQUENCE [LARGE SCALE GENOMIC DNA]</scope>
    <source>
        <strain evidence="2 3">KW10</strain>
    </source>
</reference>
<gene>
    <name evidence="2" type="ORF">AB996_0706</name>
</gene>